<dbReference type="AlphaFoldDB" id="A0A6C0DPE6"/>
<evidence type="ECO:0000313" key="1">
    <source>
        <dbReference type="EMBL" id="QHT18423.1"/>
    </source>
</evidence>
<accession>A0A6C0DPE6</accession>
<reference evidence="1" key="1">
    <citation type="journal article" date="2020" name="Nature">
        <title>Giant virus diversity and host interactions through global metagenomics.</title>
        <authorList>
            <person name="Schulz F."/>
            <person name="Roux S."/>
            <person name="Paez-Espino D."/>
            <person name="Jungbluth S."/>
            <person name="Walsh D.A."/>
            <person name="Denef V.J."/>
            <person name="McMahon K.D."/>
            <person name="Konstantinidis K.T."/>
            <person name="Eloe-Fadrosh E.A."/>
            <person name="Kyrpides N.C."/>
            <person name="Woyke T."/>
        </authorList>
    </citation>
    <scope>NUCLEOTIDE SEQUENCE</scope>
    <source>
        <strain evidence="1">GVMAG-M-3300023174-46</strain>
    </source>
</reference>
<protein>
    <submittedName>
        <fullName evidence="1">Uncharacterized protein</fullName>
    </submittedName>
</protein>
<organism evidence="1">
    <name type="scientific">viral metagenome</name>
    <dbReference type="NCBI Taxonomy" id="1070528"/>
    <lineage>
        <taxon>unclassified sequences</taxon>
        <taxon>metagenomes</taxon>
        <taxon>organismal metagenomes</taxon>
    </lineage>
</organism>
<name>A0A6C0DPE6_9ZZZZ</name>
<dbReference type="EMBL" id="MN739655">
    <property type="protein sequence ID" value="QHT18423.1"/>
    <property type="molecule type" value="Genomic_DNA"/>
</dbReference>
<sequence length="73" mass="8509">MDVLLLHGVPYWTNMNNELFLYGSNPPQKIGVVEGTPKTPVLMENWKEKANDWLKVYRAMLYQNTLDQKAKKV</sequence>
<proteinExistence type="predicted"/>